<protein>
    <submittedName>
        <fullName evidence="1">Uncharacterized protein</fullName>
    </submittedName>
</protein>
<keyword evidence="2" id="KW-1185">Reference proteome</keyword>
<accession>A0A4Z2J8A7</accession>
<proteinExistence type="predicted"/>
<evidence type="ECO:0000313" key="1">
    <source>
        <dbReference type="EMBL" id="TNN85883.1"/>
    </source>
</evidence>
<organism evidence="1 2">
    <name type="scientific">Liparis tanakae</name>
    <name type="common">Tanaka's snailfish</name>
    <dbReference type="NCBI Taxonomy" id="230148"/>
    <lineage>
        <taxon>Eukaryota</taxon>
        <taxon>Metazoa</taxon>
        <taxon>Chordata</taxon>
        <taxon>Craniata</taxon>
        <taxon>Vertebrata</taxon>
        <taxon>Euteleostomi</taxon>
        <taxon>Actinopterygii</taxon>
        <taxon>Neopterygii</taxon>
        <taxon>Teleostei</taxon>
        <taxon>Neoteleostei</taxon>
        <taxon>Acanthomorphata</taxon>
        <taxon>Eupercaria</taxon>
        <taxon>Perciformes</taxon>
        <taxon>Cottioidei</taxon>
        <taxon>Cottales</taxon>
        <taxon>Liparidae</taxon>
        <taxon>Liparis</taxon>
    </lineage>
</organism>
<dbReference type="Proteomes" id="UP000314294">
    <property type="component" value="Unassembled WGS sequence"/>
</dbReference>
<name>A0A4Z2J8A7_9TELE</name>
<dbReference type="EMBL" id="SRLO01000018">
    <property type="protein sequence ID" value="TNN85883.1"/>
    <property type="molecule type" value="Genomic_DNA"/>
</dbReference>
<reference evidence="1 2" key="1">
    <citation type="submission" date="2019-03" db="EMBL/GenBank/DDBJ databases">
        <title>First draft genome of Liparis tanakae, snailfish: a comprehensive survey of snailfish specific genes.</title>
        <authorList>
            <person name="Kim W."/>
            <person name="Song I."/>
            <person name="Jeong J.-H."/>
            <person name="Kim D."/>
            <person name="Kim S."/>
            <person name="Ryu S."/>
            <person name="Song J.Y."/>
            <person name="Lee S.K."/>
        </authorList>
    </citation>
    <scope>NUCLEOTIDE SEQUENCE [LARGE SCALE GENOMIC DNA]</scope>
    <source>
        <tissue evidence="1">Muscle</tissue>
    </source>
</reference>
<sequence length="180" mass="19991">MKWKAALILGYDYIYPNAIGRLGQSEQPIGSGRSAAHLRPPRAAPSCRCWAADVRTRVGPNTRARFRGSIYTSKCMMSKYSPAMHDYVLKKKQRGVSHTVLWSESRPSVKCPAAFGSPRLLRGDDLASLVELILERRHHGVVPGDPVDARVLQTHVLHQTAADLHDQRDELRGEAGFSHA</sequence>
<dbReference type="AlphaFoldDB" id="A0A4Z2J8A7"/>
<comment type="caution">
    <text evidence="1">The sequence shown here is derived from an EMBL/GenBank/DDBJ whole genome shotgun (WGS) entry which is preliminary data.</text>
</comment>
<gene>
    <name evidence="1" type="ORF">EYF80_003727</name>
</gene>
<evidence type="ECO:0000313" key="2">
    <source>
        <dbReference type="Proteomes" id="UP000314294"/>
    </source>
</evidence>